<evidence type="ECO:0000256" key="4">
    <source>
        <dbReference type="ARBA" id="ARBA00023136"/>
    </source>
</evidence>
<dbReference type="PRINTS" id="PR00252">
    <property type="entry name" value="NRIONCHANNEL"/>
</dbReference>
<dbReference type="PROSITE" id="PS00236">
    <property type="entry name" value="NEUROTR_ION_CHANNEL"/>
    <property type="match status" value="1"/>
</dbReference>
<dbReference type="GO" id="GO:0034220">
    <property type="term" value="P:monoatomic ion transmembrane transport"/>
    <property type="evidence" value="ECO:0000318"/>
    <property type="project" value="GO_Central"/>
</dbReference>
<dbReference type="PANTHER" id="PTHR18945">
    <property type="entry name" value="NEUROTRANSMITTER GATED ION CHANNEL"/>
    <property type="match status" value="1"/>
</dbReference>
<proteinExistence type="inferred from homology"/>
<dbReference type="InterPro" id="IPR006202">
    <property type="entry name" value="Neur_chan_lig-bd"/>
</dbReference>
<keyword evidence="5" id="KW-0406">Ion transport</keyword>
<name>A0A7M7NFN0_STRPU</name>
<keyword evidence="4 5" id="KW-0472">Membrane</keyword>
<feature type="transmembrane region" description="Helical" evidence="5">
    <location>
        <begin position="243"/>
        <end position="263"/>
    </location>
</feature>
<evidence type="ECO:0000256" key="2">
    <source>
        <dbReference type="ARBA" id="ARBA00022692"/>
    </source>
</evidence>
<feature type="domain" description="Neurotransmitter-gated ion-channel transmembrane" evidence="7">
    <location>
        <begin position="247"/>
        <end position="391"/>
    </location>
</feature>
<dbReference type="FunFam" id="2.70.170.10:FF:000075">
    <property type="entry name" value="Uncharacterized protein"/>
    <property type="match status" value="1"/>
</dbReference>
<evidence type="ECO:0000256" key="3">
    <source>
        <dbReference type="ARBA" id="ARBA00022989"/>
    </source>
</evidence>
<feature type="chain" id="PRO_5029931454" evidence="5">
    <location>
        <begin position="25"/>
        <end position="444"/>
    </location>
</feature>
<dbReference type="InParanoid" id="A0A7M7NFN0"/>
<organism evidence="8 9">
    <name type="scientific">Strongylocentrotus purpuratus</name>
    <name type="common">Purple sea urchin</name>
    <dbReference type="NCBI Taxonomy" id="7668"/>
    <lineage>
        <taxon>Eukaryota</taxon>
        <taxon>Metazoa</taxon>
        <taxon>Echinodermata</taxon>
        <taxon>Eleutherozoa</taxon>
        <taxon>Echinozoa</taxon>
        <taxon>Echinoidea</taxon>
        <taxon>Euechinoidea</taxon>
        <taxon>Echinacea</taxon>
        <taxon>Camarodonta</taxon>
        <taxon>Echinidea</taxon>
        <taxon>Strongylocentrotidae</taxon>
        <taxon>Strongylocentrotus</taxon>
    </lineage>
</organism>
<dbReference type="InterPro" id="IPR038050">
    <property type="entry name" value="Neuro_actylchol_rec"/>
</dbReference>
<reference evidence="9" key="1">
    <citation type="submission" date="2015-02" db="EMBL/GenBank/DDBJ databases">
        <title>Genome sequencing for Strongylocentrotus purpuratus.</title>
        <authorList>
            <person name="Murali S."/>
            <person name="Liu Y."/>
            <person name="Vee V."/>
            <person name="English A."/>
            <person name="Wang M."/>
            <person name="Skinner E."/>
            <person name="Han Y."/>
            <person name="Muzny D.M."/>
            <person name="Worley K.C."/>
            <person name="Gibbs R.A."/>
        </authorList>
    </citation>
    <scope>NUCLEOTIDE SEQUENCE</scope>
</reference>
<dbReference type="InterPro" id="IPR036734">
    <property type="entry name" value="Neur_chan_lig-bd_sf"/>
</dbReference>
<keyword evidence="5" id="KW-0813">Transport</keyword>
<dbReference type="OrthoDB" id="6097796at2759"/>
<feature type="transmembrane region" description="Helical" evidence="5">
    <location>
        <begin position="420"/>
        <end position="440"/>
    </location>
</feature>
<dbReference type="KEGG" id="spu:100891348"/>
<dbReference type="GO" id="GO:0005892">
    <property type="term" value="C:acetylcholine-gated channel complex"/>
    <property type="evidence" value="ECO:0000318"/>
    <property type="project" value="GO_Central"/>
</dbReference>
<dbReference type="GO" id="GO:0045202">
    <property type="term" value="C:synapse"/>
    <property type="evidence" value="ECO:0000318"/>
    <property type="project" value="GO_Central"/>
</dbReference>
<dbReference type="EnsemblMetazoa" id="XM_030979150">
    <property type="protein sequence ID" value="XP_030835010"/>
    <property type="gene ID" value="LOC100891348"/>
</dbReference>
<dbReference type="InterPro" id="IPR006201">
    <property type="entry name" value="Neur_channel"/>
</dbReference>
<dbReference type="GO" id="GO:0005231">
    <property type="term" value="F:excitatory extracellular ligand-gated monoatomic ion channel activity"/>
    <property type="evidence" value="ECO:0000318"/>
    <property type="project" value="GO_Central"/>
</dbReference>
<dbReference type="Gene3D" id="1.20.58.390">
    <property type="entry name" value="Neurotransmitter-gated ion-channel transmembrane domain"/>
    <property type="match status" value="1"/>
</dbReference>
<dbReference type="CDD" id="cd18989">
    <property type="entry name" value="LGIC_ECD_cation"/>
    <property type="match status" value="1"/>
</dbReference>
<keyword evidence="2 5" id="KW-0812">Transmembrane</keyword>
<feature type="signal peptide" evidence="5">
    <location>
        <begin position="1"/>
        <end position="24"/>
    </location>
</feature>
<evidence type="ECO:0000256" key="5">
    <source>
        <dbReference type="RuleBase" id="RU000687"/>
    </source>
</evidence>
<dbReference type="FunFam" id="1.20.58.390:FF:000099">
    <property type="entry name" value="Cholinergic receptor, nicotinic, epsilon"/>
    <property type="match status" value="1"/>
</dbReference>
<evidence type="ECO:0000256" key="1">
    <source>
        <dbReference type="ARBA" id="ARBA00004141"/>
    </source>
</evidence>
<accession>A0A7M7NFN0</accession>
<dbReference type="SUPFAM" id="SSF63712">
    <property type="entry name" value="Nicotinic receptor ligand binding domain-like"/>
    <property type="match status" value="1"/>
</dbReference>
<dbReference type="GeneID" id="100891348"/>
<dbReference type="AlphaFoldDB" id="A0A7M7NFN0"/>
<dbReference type="GO" id="GO:0004888">
    <property type="term" value="F:transmembrane signaling receptor activity"/>
    <property type="evidence" value="ECO:0007669"/>
    <property type="project" value="InterPro"/>
</dbReference>
<dbReference type="GO" id="GO:0007268">
    <property type="term" value="P:chemical synaptic transmission"/>
    <property type="evidence" value="ECO:0000318"/>
    <property type="project" value="GO_Central"/>
</dbReference>
<dbReference type="GO" id="GO:0005886">
    <property type="term" value="C:plasma membrane"/>
    <property type="evidence" value="ECO:0000318"/>
    <property type="project" value="GO_Central"/>
</dbReference>
<keyword evidence="5" id="KW-0732">Signal</keyword>
<dbReference type="Pfam" id="PF02931">
    <property type="entry name" value="Neur_chan_LBD"/>
    <property type="match status" value="1"/>
</dbReference>
<sequence>MAGYILQWFLAFIVLYVQFHLSSGENATNQSSWSRLSSFLFDGGYDITEIPLVGDDTPLPVTLHLTLQSIREVNEKEQSITGTSTLTVVWEDERLTWNPGKHSNLTVLTIPYRKVWTPSLSLFNTNVETSRIPPNPDDTKVHVRDDGQIRMETVFRHSTRCTMDLTLFPFDSQICKMIIASQDIITNVVLIPGVFIHRAEDRPLYWDLTSLVAESRSRENRAGDHAVSDLLVIMHLERLPNHYIYTIILPVTLINAIGIWTFFIPLKSGERVTTCISVVLGVTVFQIVIIDVMPQTTRSGAIPPTIKYLTMTFITLAVIMMCSAMSLNITYQRRRIKNRFLRMLFFRILATMVFKRQEGLRKMTERNVQSAKSDGQDLNRSNNFSLCDETRDNTPQVIQSRENVSEENDMELVATIVDRIFLCTFLVIEICMIFMFRATFSNDA</sequence>
<dbReference type="SUPFAM" id="SSF90112">
    <property type="entry name" value="Neurotransmitter-gated ion-channel transmembrane pore"/>
    <property type="match status" value="1"/>
</dbReference>
<dbReference type="Pfam" id="PF02932">
    <property type="entry name" value="Neur_chan_memb"/>
    <property type="match status" value="1"/>
</dbReference>
<dbReference type="OMA" id="CNAYNAT"/>
<comment type="subcellular location">
    <subcellularLocation>
        <location evidence="1">Membrane</location>
        <topology evidence="1">Multi-pass membrane protein</topology>
    </subcellularLocation>
</comment>
<feature type="transmembrane region" description="Helical" evidence="5">
    <location>
        <begin position="306"/>
        <end position="331"/>
    </location>
</feature>
<dbReference type="InterPro" id="IPR036719">
    <property type="entry name" value="Neuro-gated_channel_TM_sf"/>
</dbReference>
<evidence type="ECO:0000259" key="6">
    <source>
        <dbReference type="Pfam" id="PF02931"/>
    </source>
</evidence>
<evidence type="ECO:0000259" key="7">
    <source>
        <dbReference type="Pfam" id="PF02932"/>
    </source>
</evidence>
<evidence type="ECO:0000313" key="9">
    <source>
        <dbReference type="Proteomes" id="UP000007110"/>
    </source>
</evidence>
<dbReference type="GO" id="GO:1904315">
    <property type="term" value="F:transmitter-gated monoatomic ion channel activity involved in regulation of postsynaptic membrane potential"/>
    <property type="evidence" value="ECO:0000318"/>
    <property type="project" value="GO_Central"/>
</dbReference>
<evidence type="ECO:0000313" key="8">
    <source>
        <dbReference type="EnsemblMetazoa" id="XP_030835010"/>
    </source>
</evidence>
<dbReference type="GO" id="GO:0043005">
    <property type="term" value="C:neuron projection"/>
    <property type="evidence" value="ECO:0000318"/>
    <property type="project" value="GO_Central"/>
</dbReference>
<dbReference type="Proteomes" id="UP000007110">
    <property type="component" value="Unassembled WGS sequence"/>
</dbReference>
<feature type="transmembrane region" description="Helical" evidence="5">
    <location>
        <begin position="275"/>
        <end position="294"/>
    </location>
</feature>
<protein>
    <submittedName>
        <fullName evidence="8">Uncharacterized protein</fullName>
    </submittedName>
</protein>
<dbReference type="GO" id="GO:0042391">
    <property type="term" value="P:regulation of membrane potential"/>
    <property type="evidence" value="ECO:0000318"/>
    <property type="project" value="GO_Central"/>
</dbReference>
<keyword evidence="5" id="KW-0407">Ion channel</keyword>
<keyword evidence="3 5" id="KW-1133">Transmembrane helix</keyword>
<dbReference type="CDD" id="cd19051">
    <property type="entry name" value="LGIC_TM_cation"/>
    <property type="match status" value="1"/>
</dbReference>
<dbReference type="Gene3D" id="2.70.170.10">
    <property type="entry name" value="Neurotransmitter-gated ion-channel ligand-binding domain"/>
    <property type="match status" value="1"/>
</dbReference>
<comment type="similarity">
    <text evidence="5">Belongs to the ligand-gated ion channel (TC 1.A.9) family.</text>
</comment>
<dbReference type="GO" id="GO:0098794">
    <property type="term" value="C:postsynapse"/>
    <property type="evidence" value="ECO:0007669"/>
    <property type="project" value="GOC"/>
</dbReference>
<feature type="domain" description="Neurotransmitter-gated ion-channel ligand-binding" evidence="6">
    <location>
        <begin position="35"/>
        <end position="182"/>
    </location>
</feature>
<keyword evidence="9" id="KW-1185">Reference proteome</keyword>
<dbReference type="RefSeq" id="XP_030835010.1">
    <property type="nucleotide sequence ID" value="XM_030979150.1"/>
</dbReference>
<dbReference type="InterPro" id="IPR006029">
    <property type="entry name" value="Neurotrans-gated_channel_TM"/>
</dbReference>
<dbReference type="InterPro" id="IPR018000">
    <property type="entry name" value="Neurotransmitter_ion_chnl_CS"/>
</dbReference>
<reference evidence="8" key="2">
    <citation type="submission" date="2021-01" db="UniProtKB">
        <authorList>
            <consortium name="EnsemblMetazoa"/>
        </authorList>
    </citation>
    <scope>IDENTIFICATION</scope>
</reference>